<feature type="domain" description="BPTI/Kunitz inhibitor" evidence="2">
    <location>
        <begin position="36"/>
        <end position="86"/>
    </location>
</feature>
<sequence>MVKMANHNQLRITIGFCVILAIILDQQFTAEARVRDACQVVPSTNGLCGPTTVGIYFDPETQRCQYRGCSNRKLFGTLEDCEKICNNARHVKRRNQAKANETSH</sequence>
<keyword evidence="4" id="KW-1185">Reference proteome</keyword>
<dbReference type="HOGENOM" id="CLU_2294514_0_0_1"/>
<dbReference type="InterPro" id="IPR036880">
    <property type="entry name" value="Kunitz_BPTI_sf"/>
</dbReference>
<evidence type="ECO:0000259" key="2">
    <source>
        <dbReference type="SMART" id="SM00131"/>
    </source>
</evidence>
<dbReference type="EMBL" id="CH954177">
    <property type="protein sequence ID" value="EDV57667.2"/>
    <property type="molecule type" value="Genomic_DNA"/>
</dbReference>
<dbReference type="SUPFAM" id="SSF57362">
    <property type="entry name" value="BPTI-like"/>
    <property type="match status" value="1"/>
</dbReference>
<proteinExistence type="predicted"/>
<feature type="signal peptide" evidence="1">
    <location>
        <begin position="1"/>
        <end position="32"/>
    </location>
</feature>
<keyword evidence="1" id="KW-0732">Signal</keyword>
<dbReference type="SMART" id="SM00131">
    <property type="entry name" value="KU"/>
    <property type="match status" value="1"/>
</dbReference>
<accession>B3N368</accession>
<dbReference type="AlphaFoldDB" id="B3N368"/>
<evidence type="ECO:0000313" key="3">
    <source>
        <dbReference type="EMBL" id="EDV57667.2"/>
    </source>
</evidence>
<dbReference type="KEGG" id="der:6542062"/>
<evidence type="ECO:0000256" key="1">
    <source>
        <dbReference type="SAM" id="SignalP"/>
    </source>
</evidence>
<dbReference type="GO" id="GO:0004867">
    <property type="term" value="F:serine-type endopeptidase inhibitor activity"/>
    <property type="evidence" value="ECO:0007669"/>
    <property type="project" value="InterPro"/>
</dbReference>
<protein>
    <recommendedName>
        <fullName evidence="2">BPTI/Kunitz inhibitor domain-containing protein</fullName>
    </recommendedName>
</protein>
<dbReference type="OrthoDB" id="7808666at2759"/>
<reference evidence="3 4" key="2">
    <citation type="journal article" date="2008" name="Bioinformatics">
        <title>Assembly reconciliation.</title>
        <authorList>
            <person name="Zimin A.V."/>
            <person name="Smith D.R."/>
            <person name="Sutton G."/>
            <person name="Yorke J.A."/>
        </authorList>
    </citation>
    <scope>NUCLEOTIDE SEQUENCE [LARGE SCALE GENOMIC DNA]</scope>
    <source>
        <strain evidence="3 4">TSC#14021-0224.01</strain>
    </source>
</reference>
<dbReference type="Proteomes" id="UP000008711">
    <property type="component" value="Unassembled WGS sequence"/>
</dbReference>
<dbReference type="eggNOG" id="KOG1969">
    <property type="taxonomic scope" value="Eukaryota"/>
</dbReference>
<dbReference type="Gene3D" id="4.10.410.10">
    <property type="entry name" value="Pancreatic trypsin inhibitor Kunitz domain"/>
    <property type="match status" value="1"/>
</dbReference>
<gene>
    <name evidence="3" type="primary">Dere\GG24406</name>
    <name evidence="3" type="synonym">dere_GLEANR_9136</name>
    <name evidence="3" type="synonym">GG24406</name>
    <name evidence="3" type="ORF">Dere_GG24406</name>
</gene>
<reference evidence="3 4" key="1">
    <citation type="journal article" date="2007" name="Nature">
        <title>Evolution of genes and genomes on the Drosophila phylogeny.</title>
        <authorList>
            <consortium name="Drosophila 12 Genomes Consortium"/>
            <person name="Clark A.G."/>
            <person name="Eisen M.B."/>
            <person name="Smith D.R."/>
            <person name="Bergman C.M."/>
            <person name="Oliver B."/>
            <person name="Markow T.A."/>
            <person name="Kaufman T.C."/>
            <person name="Kellis M."/>
            <person name="Gelbart W."/>
            <person name="Iyer V.N."/>
            <person name="Pollard D.A."/>
            <person name="Sackton T.B."/>
            <person name="Larracuente A.M."/>
            <person name="Singh N.D."/>
            <person name="Abad J.P."/>
            <person name="Abt D.N."/>
            <person name="Adryan B."/>
            <person name="Aguade M."/>
            <person name="Akashi H."/>
            <person name="Anderson W.W."/>
            <person name="Aquadro C.F."/>
            <person name="Ardell D.H."/>
            <person name="Arguello R."/>
            <person name="Artieri C.G."/>
            <person name="Barbash D.A."/>
            <person name="Barker D."/>
            <person name="Barsanti P."/>
            <person name="Batterham P."/>
            <person name="Batzoglou S."/>
            <person name="Begun D."/>
            <person name="Bhutkar A."/>
            <person name="Blanco E."/>
            <person name="Bosak S.A."/>
            <person name="Bradley R.K."/>
            <person name="Brand A.D."/>
            <person name="Brent M.R."/>
            <person name="Brooks A.N."/>
            <person name="Brown R.H."/>
            <person name="Butlin R.K."/>
            <person name="Caggese C."/>
            <person name="Calvi B.R."/>
            <person name="Bernardo de Carvalho A."/>
            <person name="Caspi A."/>
            <person name="Castrezana S."/>
            <person name="Celniker S.E."/>
            <person name="Chang J.L."/>
            <person name="Chapple C."/>
            <person name="Chatterji S."/>
            <person name="Chinwalla A."/>
            <person name="Civetta A."/>
            <person name="Clifton S.W."/>
            <person name="Comeron J.M."/>
            <person name="Costello J.C."/>
            <person name="Coyne J.A."/>
            <person name="Daub J."/>
            <person name="David R.G."/>
            <person name="Delcher A.L."/>
            <person name="Delehaunty K."/>
            <person name="Do C.B."/>
            <person name="Ebling H."/>
            <person name="Edwards K."/>
            <person name="Eickbush T."/>
            <person name="Evans J.D."/>
            <person name="Filipski A."/>
            <person name="Findeiss S."/>
            <person name="Freyhult E."/>
            <person name="Fulton L."/>
            <person name="Fulton R."/>
            <person name="Garcia A.C."/>
            <person name="Gardiner A."/>
            <person name="Garfield D.A."/>
            <person name="Garvin B.E."/>
            <person name="Gibson G."/>
            <person name="Gilbert D."/>
            <person name="Gnerre S."/>
            <person name="Godfrey J."/>
            <person name="Good R."/>
            <person name="Gotea V."/>
            <person name="Gravely B."/>
            <person name="Greenberg A.J."/>
            <person name="Griffiths-Jones S."/>
            <person name="Gross S."/>
            <person name="Guigo R."/>
            <person name="Gustafson E.A."/>
            <person name="Haerty W."/>
            <person name="Hahn M.W."/>
            <person name="Halligan D.L."/>
            <person name="Halpern A.L."/>
            <person name="Halter G.M."/>
            <person name="Han M.V."/>
            <person name="Heger A."/>
            <person name="Hillier L."/>
            <person name="Hinrichs A.S."/>
            <person name="Holmes I."/>
            <person name="Hoskins R.A."/>
            <person name="Hubisz M.J."/>
            <person name="Hultmark D."/>
            <person name="Huntley M.A."/>
            <person name="Jaffe D.B."/>
            <person name="Jagadeeshan S."/>
            <person name="Jeck W.R."/>
            <person name="Johnson J."/>
            <person name="Jones C.D."/>
            <person name="Jordan W.C."/>
            <person name="Karpen G.H."/>
            <person name="Kataoka E."/>
            <person name="Keightley P.D."/>
            <person name="Kheradpour P."/>
            <person name="Kirkness E.F."/>
            <person name="Koerich L.B."/>
            <person name="Kristiansen K."/>
            <person name="Kudrna D."/>
            <person name="Kulathinal R.J."/>
            <person name="Kumar S."/>
            <person name="Kwok R."/>
            <person name="Lander E."/>
            <person name="Langley C.H."/>
            <person name="Lapoint R."/>
            <person name="Lazzaro B.P."/>
            <person name="Lee S.J."/>
            <person name="Levesque L."/>
            <person name="Li R."/>
            <person name="Lin C.F."/>
            <person name="Lin M.F."/>
            <person name="Lindblad-Toh K."/>
            <person name="Llopart A."/>
            <person name="Long M."/>
            <person name="Low L."/>
            <person name="Lozovsky E."/>
            <person name="Lu J."/>
            <person name="Luo M."/>
            <person name="Machado C.A."/>
            <person name="Makalowski W."/>
            <person name="Marzo M."/>
            <person name="Matsuda M."/>
            <person name="Matzkin L."/>
            <person name="McAllister B."/>
            <person name="McBride C.S."/>
            <person name="McKernan B."/>
            <person name="McKernan K."/>
            <person name="Mendez-Lago M."/>
            <person name="Minx P."/>
            <person name="Mollenhauer M.U."/>
            <person name="Montooth K."/>
            <person name="Mount S.M."/>
            <person name="Mu X."/>
            <person name="Myers E."/>
            <person name="Negre B."/>
            <person name="Newfeld S."/>
            <person name="Nielsen R."/>
            <person name="Noor M.A."/>
            <person name="O'Grady P."/>
            <person name="Pachter L."/>
            <person name="Papaceit M."/>
            <person name="Parisi M.J."/>
            <person name="Parisi M."/>
            <person name="Parts L."/>
            <person name="Pedersen J.S."/>
            <person name="Pesole G."/>
            <person name="Phillippy A.M."/>
            <person name="Ponting C.P."/>
            <person name="Pop M."/>
            <person name="Porcelli D."/>
            <person name="Powell J.R."/>
            <person name="Prohaska S."/>
            <person name="Pruitt K."/>
            <person name="Puig M."/>
            <person name="Quesneville H."/>
            <person name="Ram K.R."/>
            <person name="Rand D."/>
            <person name="Rasmussen M.D."/>
            <person name="Reed L.K."/>
            <person name="Reenan R."/>
            <person name="Reily A."/>
            <person name="Remington K.A."/>
            <person name="Rieger T.T."/>
            <person name="Ritchie M.G."/>
            <person name="Robin C."/>
            <person name="Rogers Y.H."/>
            <person name="Rohde C."/>
            <person name="Rozas J."/>
            <person name="Rubenfield M.J."/>
            <person name="Ruiz A."/>
            <person name="Russo S."/>
            <person name="Salzberg S.L."/>
            <person name="Sanchez-Gracia A."/>
            <person name="Saranga D.J."/>
            <person name="Sato H."/>
            <person name="Schaeffer S.W."/>
            <person name="Schatz M.C."/>
            <person name="Schlenke T."/>
            <person name="Schwartz R."/>
            <person name="Segarra C."/>
            <person name="Singh R.S."/>
            <person name="Sirot L."/>
            <person name="Sirota M."/>
            <person name="Sisneros N.B."/>
            <person name="Smith C.D."/>
            <person name="Smith T.F."/>
            <person name="Spieth J."/>
            <person name="Stage D.E."/>
            <person name="Stark A."/>
            <person name="Stephan W."/>
            <person name="Strausberg R.L."/>
            <person name="Strempel S."/>
            <person name="Sturgill D."/>
            <person name="Sutton G."/>
            <person name="Sutton G.G."/>
            <person name="Tao W."/>
            <person name="Teichmann S."/>
            <person name="Tobari Y.N."/>
            <person name="Tomimura Y."/>
            <person name="Tsolas J.M."/>
            <person name="Valente V.L."/>
            <person name="Venter E."/>
            <person name="Venter J.C."/>
            <person name="Vicario S."/>
            <person name="Vieira F.G."/>
            <person name="Vilella A.J."/>
            <person name="Villasante A."/>
            <person name="Walenz B."/>
            <person name="Wang J."/>
            <person name="Wasserman M."/>
            <person name="Watts T."/>
            <person name="Wilson D."/>
            <person name="Wilson R.K."/>
            <person name="Wing R.A."/>
            <person name="Wolfner M.F."/>
            <person name="Wong A."/>
            <person name="Wong G.K."/>
            <person name="Wu C.I."/>
            <person name="Wu G."/>
            <person name="Yamamoto D."/>
            <person name="Yang H.P."/>
            <person name="Yang S.P."/>
            <person name="Yorke J.A."/>
            <person name="Yoshida K."/>
            <person name="Zdobnov E."/>
            <person name="Zhang P."/>
            <person name="Zhang Y."/>
            <person name="Zimin A.V."/>
            <person name="Baldwin J."/>
            <person name="Abdouelleil A."/>
            <person name="Abdulkadir J."/>
            <person name="Abebe A."/>
            <person name="Abera B."/>
            <person name="Abreu J."/>
            <person name="Acer S.C."/>
            <person name="Aftuck L."/>
            <person name="Alexander A."/>
            <person name="An P."/>
            <person name="Anderson E."/>
            <person name="Anderson S."/>
            <person name="Arachi H."/>
            <person name="Azer M."/>
            <person name="Bachantsang P."/>
            <person name="Barry A."/>
            <person name="Bayul T."/>
            <person name="Berlin A."/>
            <person name="Bessette D."/>
            <person name="Bloom T."/>
            <person name="Blye J."/>
            <person name="Boguslavskiy L."/>
            <person name="Bonnet C."/>
            <person name="Boukhgalter B."/>
            <person name="Bourzgui I."/>
            <person name="Brown A."/>
            <person name="Cahill P."/>
            <person name="Channer S."/>
            <person name="Cheshatsang Y."/>
            <person name="Chuda L."/>
            <person name="Citroen M."/>
            <person name="Collymore A."/>
            <person name="Cooke P."/>
            <person name="Costello M."/>
            <person name="D'Aco K."/>
            <person name="Daza R."/>
            <person name="De Haan G."/>
            <person name="DeGray S."/>
            <person name="DeMaso C."/>
            <person name="Dhargay N."/>
            <person name="Dooley K."/>
            <person name="Dooley E."/>
            <person name="Doricent M."/>
            <person name="Dorje P."/>
            <person name="Dorjee K."/>
            <person name="Dupes A."/>
            <person name="Elong R."/>
            <person name="Falk J."/>
            <person name="Farina A."/>
            <person name="Faro S."/>
            <person name="Ferguson D."/>
            <person name="Fisher S."/>
            <person name="Foley C.D."/>
            <person name="Franke A."/>
            <person name="Friedrich D."/>
            <person name="Gadbois L."/>
            <person name="Gearin G."/>
            <person name="Gearin C.R."/>
            <person name="Giannoukos G."/>
            <person name="Goode T."/>
            <person name="Graham J."/>
            <person name="Grandbois E."/>
            <person name="Grewal S."/>
            <person name="Gyaltsen K."/>
            <person name="Hafez N."/>
            <person name="Hagos B."/>
            <person name="Hall J."/>
            <person name="Henson C."/>
            <person name="Hollinger A."/>
            <person name="Honan T."/>
            <person name="Huard M.D."/>
            <person name="Hughes L."/>
            <person name="Hurhula B."/>
            <person name="Husby M.E."/>
            <person name="Kamat A."/>
            <person name="Kanga B."/>
            <person name="Kashin S."/>
            <person name="Khazanovich D."/>
            <person name="Kisner P."/>
            <person name="Lance K."/>
            <person name="Lara M."/>
            <person name="Lee W."/>
            <person name="Lennon N."/>
            <person name="Letendre F."/>
            <person name="LeVine R."/>
            <person name="Lipovsky A."/>
            <person name="Liu X."/>
            <person name="Liu J."/>
            <person name="Liu S."/>
            <person name="Lokyitsang T."/>
            <person name="Lokyitsang Y."/>
            <person name="Lubonja R."/>
            <person name="Lui A."/>
            <person name="MacDonald P."/>
            <person name="Magnisalis V."/>
            <person name="Maru K."/>
            <person name="Matthews C."/>
            <person name="McCusker W."/>
            <person name="McDonough S."/>
            <person name="Mehta T."/>
            <person name="Meldrim J."/>
            <person name="Meneus L."/>
            <person name="Mihai O."/>
            <person name="Mihalev A."/>
            <person name="Mihova T."/>
            <person name="Mittelman R."/>
            <person name="Mlenga V."/>
            <person name="Montmayeur A."/>
            <person name="Mulrain L."/>
            <person name="Navidi A."/>
            <person name="Naylor J."/>
            <person name="Negash T."/>
            <person name="Nguyen T."/>
            <person name="Nguyen N."/>
            <person name="Nicol R."/>
            <person name="Norbu C."/>
            <person name="Norbu N."/>
            <person name="Novod N."/>
            <person name="O'Neill B."/>
            <person name="Osman S."/>
            <person name="Markiewicz E."/>
            <person name="Oyono O.L."/>
            <person name="Patti C."/>
            <person name="Phunkhang P."/>
            <person name="Pierre F."/>
            <person name="Priest M."/>
            <person name="Raghuraman S."/>
            <person name="Rege F."/>
            <person name="Reyes R."/>
            <person name="Rise C."/>
            <person name="Rogov P."/>
            <person name="Ross K."/>
            <person name="Ryan E."/>
            <person name="Settipalli S."/>
            <person name="Shea T."/>
            <person name="Sherpa N."/>
            <person name="Shi L."/>
            <person name="Shih D."/>
            <person name="Sparrow T."/>
            <person name="Spaulding J."/>
            <person name="Stalker J."/>
            <person name="Stange-Thomann N."/>
            <person name="Stavropoulos S."/>
            <person name="Stone C."/>
            <person name="Strader C."/>
            <person name="Tesfaye S."/>
            <person name="Thomson T."/>
            <person name="Thoulutsang Y."/>
            <person name="Thoulutsang D."/>
            <person name="Topham K."/>
            <person name="Topping I."/>
            <person name="Tsamla T."/>
            <person name="Vassiliev H."/>
            <person name="Vo A."/>
            <person name="Wangchuk T."/>
            <person name="Wangdi T."/>
            <person name="Weiand M."/>
            <person name="Wilkinson J."/>
            <person name="Wilson A."/>
            <person name="Yadav S."/>
            <person name="Young G."/>
            <person name="Yu Q."/>
            <person name="Zembek L."/>
            <person name="Zhong D."/>
            <person name="Zimmer A."/>
            <person name="Zwirko Z."/>
            <person name="Jaffe D.B."/>
            <person name="Alvarez P."/>
            <person name="Brockman W."/>
            <person name="Butler J."/>
            <person name="Chin C."/>
            <person name="Gnerre S."/>
            <person name="Grabherr M."/>
            <person name="Kleber M."/>
            <person name="Mauceli E."/>
            <person name="MacCallum I."/>
        </authorList>
    </citation>
    <scope>NUCLEOTIDE SEQUENCE [LARGE SCALE GENOMIC DNA]</scope>
    <source>
        <strain evidence="3 4">TSC#14021-0224.01</strain>
    </source>
</reference>
<dbReference type="InterPro" id="IPR002223">
    <property type="entry name" value="Kunitz_BPTI"/>
</dbReference>
<organism evidence="3 4">
    <name type="scientific">Drosophila erecta</name>
    <name type="common">Fruit fly</name>
    <dbReference type="NCBI Taxonomy" id="7220"/>
    <lineage>
        <taxon>Eukaryota</taxon>
        <taxon>Metazoa</taxon>
        <taxon>Ecdysozoa</taxon>
        <taxon>Arthropoda</taxon>
        <taxon>Hexapoda</taxon>
        <taxon>Insecta</taxon>
        <taxon>Pterygota</taxon>
        <taxon>Neoptera</taxon>
        <taxon>Endopterygota</taxon>
        <taxon>Diptera</taxon>
        <taxon>Brachycera</taxon>
        <taxon>Muscomorpha</taxon>
        <taxon>Ephydroidea</taxon>
        <taxon>Drosophilidae</taxon>
        <taxon>Drosophila</taxon>
        <taxon>Sophophora</taxon>
    </lineage>
</organism>
<dbReference type="Pfam" id="PF00014">
    <property type="entry name" value="Kunitz_BPTI"/>
    <property type="match status" value="1"/>
</dbReference>
<name>B3N368_DROER</name>
<feature type="chain" id="PRO_5006455078" description="BPTI/Kunitz inhibitor domain-containing protein" evidence="1">
    <location>
        <begin position="33"/>
        <end position="104"/>
    </location>
</feature>
<evidence type="ECO:0000313" key="4">
    <source>
        <dbReference type="Proteomes" id="UP000008711"/>
    </source>
</evidence>